<dbReference type="InterPro" id="IPR031310">
    <property type="entry name" value="Ribosomal_uL5_N"/>
</dbReference>
<feature type="domain" description="Large ribosomal subunit protein uL5 C-terminal" evidence="5">
    <location>
        <begin position="56"/>
        <end position="131"/>
    </location>
</feature>
<evidence type="ECO:0000256" key="3">
    <source>
        <dbReference type="ARBA" id="ARBA00023274"/>
    </source>
</evidence>
<dbReference type="EMBL" id="UINC01009761">
    <property type="protein sequence ID" value="SVA43711.1"/>
    <property type="molecule type" value="Genomic_DNA"/>
</dbReference>
<accession>A0A381VUF5</accession>
<dbReference type="InterPro" id="IPR031309">
    <property type="entry name" value="Ribosomal_uL5_C"/>
</dbReference>
<keyword evidence="3" id="KW-0687">Ribonucleoprotein</keyword>
<reference evidence="6" key="1">
    <citation type="submission" date="2018-05" db="EMBL/GenBank/DDBJ databases">
        <authorList>
            <person name="Lanie J.A."/>
            <person name="Ng W.-L."/>
            <person name="Kazmierczak K.M."/>
            <person name="Andrzejewski T.M."/>
            <person name="Davidsen T.M."/>
            <person name="Wayne K.J."/>
            <person name="Tettelin H."/>
            <person name="Glass J.I."/>
            <person name="Rusch D."/>
            <person name="Podicherti R."/>
            <person name="Tsui H.-C.T."/>
            <person name="Winkler M.E."/>
        </authorList>
    </citation>
    <scope>NUCLEOTIDE SEQUENCE</scope>
</reference>
<evidence type="ECO:0000256" key="2">
    <source>
        <dbReference type="ARBA" id="ARBA00022980"/>
    </source>
</evidence>
<dbReference type="FunFam" id="3.30.1440.10:FF:000002">
    <property type="entry name" value="60S ribosomal protein L11"/>
    <property type="match status" value="1"/>
</dbReference>
<evidence type="ECO:0000259" key="5">
    <source>
        <dbReference type="Pfam" id="PF00673"/>
    </source>
</evidence>
<protein>
    <recommendedName>
        <fullName evidence="7">50S ribosomal protein L5</fullName>
    </recommendedName>
</protein>
<dbReference type="PANTHER" id="PTHR11994">
    <property type="entry name" value="60S RIBOSOMAL PROTEIN L11-RELATED"/>
    <property type="match status" value="1"/>
</dbReference>
<dbReference type="Pfam" id="PF00673">
    <property type="entry name" value="Ribosomal_L5_C"/>
    <property type="match status" value="1"/>
</dbReference>
<organism evidence="6">
    <name type="scientific">marine metagenome</name>
    <dbReference type="NCBI Taxonomy" id="408172"/>
    <lineage>
        <taxon>unclassified sequences</taxon>
        <taxon>metagenomes</taxon>
        <taxon>ecological metagenomes</taxon>
    </lineage>
</organism>
<feature type="domain" description="Large ribosomal subunit protein uL5 N-terminal" evidence="4">
    <location>
        <begin position="1"/>
        <end position="52"/>
    </location>
</feature>
<dbReference type="NCBIfam" id="NF003258">
    <property type="entry name" value="PRK04219.1"/>
    <property type="match status" value="1"/>
</dbReference>
<dbReference type="GO" id="GO:0003735">
    <property type="term" value="F:structural constituent of ribosome"/>
    <property type="evidence" value="ECO:0007669"/>
    <property type="project" value="InterPro"/>
</dbReference>
<dbReference type="GO" id="GO:0005840">
    <property type="term" value="C:ribosome"/>
    <property type="evidence" value="ECO:0007669"/>
    <property type="project" value="UniProtKB-KW"/>
</dbReference>
<dbReference type="Gene3D" id="3.30.1440.10">
    <property type="match status" value="1"/>
</dbReference>
<dbReference type="InterPro" id="IPR057266">
    <property type="entry name" value="Ribosomal_uL5_euk/arc-type"/>
</dbReference>
<dbReference type="PIRSF" id="PIRSF002161">
    <property type="entry name" value="Ribosomal_L5"/>
    <property type="match status" value="1"/>
</dbReference>
<dbReference type="InterPro" id="IPR022803">
    <property type="entry name" value="Ribosomal_uL5_dom_sf"/>
</dbReference>
<evidence type="ECO:0000313" key="6">
    <source>
        <dbReference type="EMBL" id="SVA43711.1"/>
    </source>
</evidence>
<proteinExistence type="inferred from homology"/>
<gene>
    <name evidence="6" type="ORF">METZ01_LOCUS96565</name>
</gene>
<evidence type="ECO:0000259" key="4">
    <source>
        <dbReference type="Pfam" id="PF00281"/>
    </source>
</evidence>
<comment type="similarity">
    <text evidence="1">Belongs to the universal ribosomal protein uL5 family.</text>
</comment>
<name>A0A381VUF5_9ZZZZ</name>
<dbReference type="SUPFAM" id="SSF55282">
    <property type="entry name" value="RL5-like"/>
    <property type="match status" value="1"/>
</dbReference>
<dbReference type="GO" id="GO:0006412">
    <property type="term" value="P:translation"/>
    <property type="evidence" value="ECO:0007669"/>
    <property type="project" value="InterPro"/>
</dbReference>
<evidence type="ECO:0008006" key="7">
    <source>
        <dbReference type="Google" id="ProtNLM"/>
    </source>
</evidence>
<keyword evidence="2" id="KW-0689">Ribosomal protein</keyword>
<dbReference type="InterPro" id="IPR002132">
    <property type="entry name" value="Ribosomal_uL5"/>
</dbReference>
<dbReference type="Pfam" id="PF00281">
    <property type="entry name" value="Ribosomal_L5"/>
    <property type="match status" value="1"/>
</dbReference>
<dbReference type="GO" id="GO:1990904">
    <property type="term" value="C:ribonucleoprotein complex"/>
    <property type="evidence" value="ECO:0007669"/>
    <property type="project" value="UniProtKB-KW"/>
</dbReference>
<sequence length="167" mass="18670">MRKLRIAKIVLNIGVGEAGERLAKAETVLEKLSGCKPVRTLSRTTNRDLGIRLGMPIGCKVTLRGPAAEKLLKDSLWVRENRLPTYCFSNTGGLSFGIPDYTGYKDESYDPDIGIFGLDIAVAFERPGFRVSRRKIKSTKVGKNHRISADECREFMQDKFALEVFTV</sequence>
<dbReference type="AlphaFoldDB" id="A0A381VUF5"/>
<evidence type="ECO:0000256" key="1">
    <source>
        <dbReference type="ARBA" id="ARBA00008553"/>
    </source>
</evidence>